<gene>
    <name evidence="1" type="ORF">GF068_42695</name>
</gene>
<accession>A0A6N7Q4A6</accession>
<reference evidence="1 2" key="1">
    <citation type="submission" date="2019-10" db="EMBL/GenBank/DDBJ databases">
        <title>A soil myxobacterium in the family Polyangiaceae.</title>
        <authorList>
            <person name="Li Y."/>
            <person name="Wang J."/>
        </authorList>
    </citation>
    <scope>NUCLEOTIDE SEQUENCE [LARGE SCALE GENOMIC DNA]</scope>
    <source>
        <strain evidence="1 2">DSM 14734</strain>
    </source>
</reference>
<organism evidence="1 2">
    <name type="scientific">Polyangium spumosum</name>
    <dbReference type="NCBI Taxonomy" id="889282"/>
    <lineage>
        <taxon>Bacteria</taxon>
        <taxon>Pseudomonadati</taxon>
        <taxon>Myxococcota</taxon>
        <taxon>Polyangia</taxon>
        <taxon>Polyangiales</taxon>
        <taxon>Polyangiaceae</taxon>
        <taxon>Polyangium</taxon>
    </lineage>
</organism>
<proteinExistence type="predicted"/>
<sequence>MPHLALVESEAERRAMLAWVTTYLEAYSPFTAFCRVLTQEEFVEDYGQMVDRRLLAASIALVIMDARSQTNAPCTTRECAATFSFIAARSIALDRSGKTVRKAFENYLRLFGLLRDEVRLASQRRYAAAWNVLAALASGESSYGTDLPRPVFTACTHLWQAGVVESDALQELSPSLRGLDADVARMPGMTIEDRVTLFSRVAEQLRNNLSDVGTLLLLGYLLSHVSGGTLAHYRLGQRLSGDVLPWYALCSGLHREASFAATGDGAVALRVAREIERPFDMRARPTCDLAVPELEVMMDVHAFRPRGALRGLKSILVEVMPGIEAIALLSHSDDSPREVQQLELWRDESDDLARMQYHLEEALVISRKLGGESARGRRKKR</sequence>
<dbReference type="Proteomes" id="UP000440224">
    <property type="component" value="Unassembled WGS sequence"/>
</dbReference>
<dbReference type="EMBL" id="WJIE01000039">
    <property type="protein sequence ID" value="MRG98577.1"/>
    <property type="molecule type" value="Genomic_DNA"/>
</dbReference>
<dbReference type="RefSeq" id="WP_153825344.1">
    <property type="nucleotide sequence ID" value="NZ_WJIE01000039.1"/>
</dbReference>
<protein>
    <submittedName>
        <fullName evidence="1">Uncharacterized protein</fullName>
    </submittedName>
</protein>
<dbReference type="AlphaFoldDB" id="A0A6N7Q4A6"/>
<keyword evidence="2" id="KW-1185">Reference proteome</keyword>
<evidence type="ECO:0000313" key="2">
    <source>
        <dbReference type="Proteomes" id="UP000440224"/>
    </source>
</evidence>
<name>A0A6N7Q4A6_9BACT</name>
<evidence type="ECO:0000313" key="1">
    <source>
        <dbReference type="EMBL" id="MRG98577.1"/>
    </source>
</evidence>
<dbReference type="OrthoDB" id="6057628at2"/>
<comment type="caution">
    <text evidence="1">The sequence shown here is derived from an EMBL/GenBank/DDBJ whole genome shotgun (WGS) entry which is preliminary data.</text>
</comment>